<evidence type="ECO:0000256" key="4">
    <source>
        <dbReference type="ARBA" id="ARBA00023163"/>
    </source>
</evidence>
<sequence length="180" mass="21397">MIFQNDLIKFEKLYKDHFNFLCLVSFQITKDREAAKDIVQDFFIYLWKKEKKLEITVSFNSYATRAVKNLSLQHIEKLKKIDLNKSKLSIPEYDELDLFDKSEEKKTFKIRELVNQIPESRRNIFISHVVDGLSYSQIAENYGISINTVKTQMKRSYAFLRSIENSDLTAVILLFLFYRN</sequence>
<dbReference type="SUPFAM" id="SSF88659">
    <property type="entry name" value="Sigma3 and sigma4 domains of RNA polymerase sigma factors"/>
    <property type="match status" value="1"/>
</dbReference>
<dbReference type="SUPFAM" id="SSF88946">
    <property type="entry name" value="Sigma2 domain of RNA polymerase sigma factors"/>
    <property type="match status" value="1"/>
</dbReference>
<dbReference type="Gene3D" id="1.10.10.10">
    <property type="entry name" value="Winged helix-like DNA-binding domain superfamily/Winged helix DNA-binding domain"/>
    <property type="match status" value="1"/>
</dbReference>
<protein>
    <submittedName>
        <fullName evidence="7">Sigma-70 family RNA polymerase sigma factor</fullName>
    </submittedName>
</protein>
<keyword evidence="2" id="KW-0805">Transcription regulation</keyword>
<evidence type="ECO:0000313" key="8">
    <source>
        <dbReference type="Proteomes" id="UP001302806"/>
    </source>
</evidence>
<evidence type="ECO:0000256" key="1">
    <source>
        <dbReference type="ARBA" id="ARBA00010641"/>
    </source>
</evidence>
<dbReference type="InterPro" id="IPR036388">
    <property type="entry name" value="WH-like_DNA-bd_sf"/>
</dbReference>
<proteinExistence type="inferred from homology"/>
<comment type="similarity">
    <text evidence="1">Belongs to the sigma-70 factor family. ECF subfamily.</text>
</comment>
<dbReference type="InterPro" id="IPR039425">
    <property type="entry name" value="RNA_pol_sigma-70-like"/>
</dbReference>
<dbReference type="InterPro" id="IPR013324">
    <property type="entry name" value="RNA_pol_sigma_r3/r4-like"/>
</dbReference>
<dbReference type="InterPro" id="IPR014284">
    <property type="entry name" value="RNA_pol_sigma-70_dom"/>
</dbReference>
<dbReference type="RefSeq" id="WP_415865649.1">
    <property type="nucleotide sequence ID" value="NZ_CP134537.1"/>
</dbReference>
<dbReference type="PANTHER" id="PTHR43133:SF46">
    <property type="entry name" value="RNA POLYMERASE SIGMA-70 FACTOR ECF SUBFAMILY"/>
    <property type="match status" value="1"/>
</dbReference>
<feature type="domain" description="RNA polymerase sigma-70 region 2" evidence="5">
    <location>
        <begin position="13"/>
        <end position="79"/>
    </location>
</feature>
<reference evidence="7 8" key="1">
    <citation type="submission" date="2023-09" db="EMBL/GenBank/DDBJ databases">
        <title>Thalassobella suaedae gen. nov., sp. nov., a marine bacterium of the family Flavobacteriaceae isolated from a halophyte Suaeda japonica.</title>
        <authorList>
            <person name="Lee S.Y."/>
            <person name="Hwang C.Y."/>
        </authorList>
    </citation>
    <scope>NUCLEOTIDE SEQUENCE [LARGE SCALE GENOMIC DNA]</scope>
    <source>
        <strain evidence="7 8">HL-DH14</strain>
    </source>
</reference>
<dbReference type="NCBIfam" id="TIGR02937">
    <property type="entry name" value="sigma70-ECF"/>
    <property type="match status" value="1"/>
</dbReference>
<dbReference type="Pfam" id="PF04542">
    <property type="entry name" value="Sigma70_r2"/>
    <property type="match status" value="1"/>
</dbReference>
<dbReference type="Gene3D" id="1.10.1740.10">
    <property type="match status" value="1"/>
</dbReference>
<evidence type="ECO:0000313" key="7">
    <source>
        <dbReference type="EMBL" id="WNH09125.1"/>
    </source>
</evidence>
<feature type="domain" description="RNA polymerase sigma factor 70 region 4 type 2" evidence="6">
    <location>
        <begin position="109"/>
        <end position="159"/>
    </location>
</feature>
<name>A0ABY9XTI4_9FLAO</name>
<dbReference type="InterPro" id="IPR013249">
    <property type="entry name" value="RNA_pol_sigma70_r4_t2"/>
</dbReference>
<dbReference type="Proteomes" id="UP001302806">
    <property type="component" value="Chromosome"/>
</dbReference>
<dbReference type="PANTHER" id="PTHR43133">
    <property type="entry name" value="RNA POLYMERASE ECF-TYPE SIGMA FACTO"/>
    <property type="match status" value="1"/>
</dbReference>
<evidence type="ECO:0000259" key="5">
    <source>
        <dbReference type="Pfam" id="PF04542"/>
    </source>
</evidence>
<dbReference type="InterPro" id="IPR013325">
    <property type="entry name" value="RNA_pol_sigma_r2"/>
</dbReference>
<keyword evidence="4" id="KW-0804">Transcription</keyword>
<evidence type="ECO:0000256" key="3">
    <source>
        <dbReference type="ARBA" id="ARBA00023082"/>
    </source>
</evidence>
<evidence type="ECO:0000259" key="6">
    <source>
        <dbReference type="Pfam" id="PF08281"/>
    </source>
</evidence>
<dbReference type="Pfam" id="PF08281">
    <property type="entry name" value="Sigma70_r4_2"/>
    <property type="match status" value="1"/>
</dbReference>
<dbReference type="InterPro" id="IPR007627">
    <property type="entry name" value="RNA_pol_sigma70_r2"/>
</dbReference>
<dbReference type="EMBL" id="CP134537">
    <property type="protein sequence ID" value="WNH09125.1"/>
    <property type="molecule type" value="Genomic_DNA"/>
</dbReference>
<evidence type="ECO:0000256" key="2">
    <source>
        <dbReference type="ARBA" id="ARBA00023015"/>
    </source>
</evidence>
<gene>
    <name evidence="7" type="ORF">RHP51_19250</name>
</gene>
<accession>A0ABY9XTI4</accession>
<organism evidence="7 8">
    <name type="scientific">Thalassobellus suaedae</name>
    <dbReference type="NCBI Taxonomy" id="3074124"/>
    <lineage>
        <taxon>Bacteria</taxon>
        <taxon>Pseudomonadati</taxon>
        <taxon>Bacteroidota</taxon>
        <taxon>Flavobacteriia</taxon>
        <taxon>Flavobacteriales</taxon>
        <taxon>Flavobacteriaceae</taxon>
        <taxon>Thalassobellus</taxon>
    </lineage>
</organism>
<keyword evidence="3" id="KW-0731">Sigma factor</keyword>